<dbReference type="AlphaFoldDB" id="A0ABC8RCQ2"/>
<gene>
    <name evidence="3" type="ORF">ILEXP_LOCUS44847</name>
    <name evidence="2" type="ORF">ILEXP_LOCUS8892</name>
</gene>
<feature type="chain" id="PRO_5044720871" evidence="1">
    <location>
        <begin position="23"/>
        <end position="54"/>
    </location>
</feature>
<comment type="caution">
    <text evidence="2">The sequence shown here is derived from an EMBL/GenBank/DDBJ whole genome shotgun (WGS) entry which is preliminary data.</text>
</comment>
<dbReference type="EMBL" id="CAUOFW020006524">
    <property type="protein sequence ID" value="CAK9175053.1"/>
    <property type="molecule type" value="Genomic_DNA"/>
</dbReference>
<organism evidence="2 4">
    <name type="scientific">Ilex paraguariensis</name>
    <name type="common">yerba mate</name>
    <dbReference type="NCBI Taxonomy" id="185542"/>
    <lineage>
        <taxon>Eukaryota</taxon>
        <taxon>Viridiplantae</taxon>
        <taxon>Streptophyta</taxon>
        <taxon>Embryophyta</taxon>
        <taxon>Tracheophyta</taxon>
        <taxon>Spermatophyta</taxon>
        <taxon>Magnoliopsida</taxon>
        <taxon>eudicotyledons</taxon>
        <taxon>Gunneridae</taxon>
        <taxon>Pentapetalae</taxon>
        <taxon>asterids</taxon>
        <taxon>campanulids</taxon>
        <taxon>Aquifoliales</taxon>
        <taxon>Aquifoliaceae</taxon>
        <taxon>Ilex</taxon>
    </lineage>
</organism>
<sequence>MGIGMLLICAIALIALPFVSKAERFSFKECEKLGFTGLALCSDCNTFAEYVKDQ</sequence>
<feature type="signal peptide" evidence="1">
    <location>
        <begin position="1"/>
        <end position="22"/>
    </location>
</feature>
<feature type="non-terminal residue" evidence="2">
    <location>
        <position position="54"/>
    </location>
</feature>
<evidence type="ECO:0000256" key="1">
    <source>
        <dbReference type="SAM" id="SignalP"/>
    </source>
</evidence>
<proteinExistence type="predicted"/>
<reference evidence="2 4" key="1">
    <citation type="submission" date="2024-02" db="EMBL/GenBank/DDBJ databases">
        <authorList>
            <person name="Vignale AGUSTIN F."/>
            <person name="Sosa J E."/>
            <person name="Modenutti C."/>
        </authorList>
    </citation>
    <scope>NUCLEOTIDE SEQUENCE [LARGE SCALE GENOMIC DNA]</scope>
</reference>
<accession>A0ABC8RCQ2</accession>
<keyword evidence="4" id="KW-1185">Reference proteome</keyword>
<dbReference type="Proteomes" id="UP001642360">
    <property type="component" value="Unassembled WGS sequence"/>
</dbReference>
<name>A0ABC8RCQ2_9AQUA</name>
<dbReference type="EMBL" id="CAUOFW020001125">
    <property type="protein sequence ID" value="CAK9141315.1"/>
    <property type="molecule type" value="Genomic_DNA"/>
</dbReference>
<evidence type="ECO:0000313" key="3">
    <source>
        <dbReference type="EMBL" id="CAK9175053.1"/>
    </source>
</evidence>
<evidence type="ECO:0000313" key="2">
    <source>
        <dbReference type="EMBL" id="CAK9141315.1"/>
    </source>
</evidence>
<protein>
    <submittedName>
        <fullName evidence="2">Uncharacterized protein</fullName>
    </submittedName>
</protein>
<evidence type="ECO:0000313" key="4">
    <source>
        <dbReference type="Proteomes" id="UP001642360"/>
    </source>
</evidence>
<keyword evidence="1" id="KW-0732">Signal</keyword>